<accession>A0A097EJI1</accession>
<dbReference type="KEGG" id="stax:MC45_16565"/>
<dbReference type="InterPro" id="IPR050707">
    <property type="entry name" value="HTH_MetabolicPath_Reg"/>
</dbReference>
<feature type="domain" description="IclR-ED" evidence="5">
    <location>
        <begin position="66"/>
        <end position="252"/>
    </location>
</feature>
<keyword evidence="2" id="KW-0238">DNA-binding</keyword>
<dbReference type="SUPFAM" id="SSF46785">
    <property type="entry name" value="Winged helix' DNA-binding domain"/>
    <property type="match status" value="1"/>
</dbReference>
<dbReference type="STRING" id="1549858.MC45_16565"/>
<dbReference type="HOGENOM" id="CLU_062618_1_0_5"/>
<dbReference type="RefSeq" id="WP_038665543.1">
    <property type="nucleotide sequence ID" value="NZ_CP009571.1"/>
</dbReference>
<organism evidence="6 7">
    <name type="scientific">Sphingomonas taxi</name>
    <dbReference type="NCBI Taxonomy" id="1549858"/>
    <lineage>
        <taxon>Bacteria</taxon>
        <taxon>Pseudomonadati</taxon>
        <taxon>Pseudomonadota</taxon>
        <taxon>Alphaproteobacteria</taxon>
        <taxon>Sphingomonadales</taxon>
        <taxon>Sphingomonadaceae</taxon>
        <taxon>Sphingomonas</taxon>
    </lineage>
</organism>
<dbReference type="Gene3D" id="1.10.10.10">
    <property type="entry name" value="Winged helix-like DNA-binding domain superfamily/Winged helix DNA-binding domain"/>
    <property type="match status" value="1"/>
</dbReference>
<feature type="domain" description="HTH iclR-type" evidence="4">
    <location>
        <begin position="5"/>
        <end position="65"/>
    </location>
</feature>
<evidence type="ECO:0000256" key="1">
    <source>
        <dbReference type="ARBA" id="ARBA00023015"/>
    </source>
</evidence>
<dbReference type="Pfam" id="PF01614">
    <property type="entry name" value="IclR_C"/>
    <property type="match status" value="1"/>
</dbReference>
<dbReference type="InterPro" id="IPR005471">
    <property type="entry name" value="Tscrpt_reg_IclR_N"/>
</dbReference>
<dbReference type="PROSITE" id="PS51078">
    <property type="entry name" value="ICLR_ED"/>
    <property type="match status" value="1"/>
</dbReference>
<evidence type="ECO:0000313" key="7">
    <source>
        <dbReference type="Proteomes" id="UP000033200"/>
    </source>
</evidence>
<evidence type="ECO:0000256" key="2">
    <source>
        <dbReference type="ARBA" id="ARBA00023125"/>
    </source>
</evidence>
<evidence type="ECO:0000259" key="5">
    <source>
        <dbReference type="PROSITE" id="PS51078"/>
    </source>
</evidence>
<keyword evidence="3" id="KW-0804">Transcription</keyword>
<dbReference type="InterPro" id="IPR014757">
    <property type="entry name" value="Tscrpt_reg_IclR_C"/>
</dbReference>
<dbReference type="AlphaFoldDB" id="A0A097EJI1"/>
<dbReference type="Gene3D" id="3.30.450.40">
    <property type="match status" value="1"/>
</dbReference>
<dbReference type="InterPro" id="IPR036390">
    <property type="entry name" value="WH_DNA-bd_sf"/>
</dbReference>
<dbReference type="Pfam" id="PF09339">
    <property type="entry name" value="HTH_IclR"/>
    <property type="match status" value="1"/>
</dbReference>
<reference evidence="6 7" key="1">
    <citation type="submission" date="2014-09" db="EMBL/GenBank/DDBJ databases">
        <title>Using Illumina technology Improving SMRT sequencing Genome Assembly by RASTools.</title>
        <authorList>
            <person name="Zhou Y."/>
            <person name="Ma T."/>
            <person name="Liu T."/>
        </authorList>
    </citation>
    <scope>NUCLEOTIDE SEQUENCE [LARGE SCALE GENOMIC DNA]</scope>
    <source>
        <strain evidence="6 7">ATCC 55669</strain>
    </source>
</reference>
<dbReference type="EMBL" id="CP009571">
    <property type="protein sequence ID" value="AIT07713.1"/>
    <property type="molecule type" value="Genomic_DNA"/>
</dbReference>
<keyword evidence="7" id="KW-1185">Reference proteome</keyword>
<evidence type="ECO:0000313" key="6">
    <source>
        <dbReference type="EMBL" id="AIT07713.1"/>
    </source>
</evidence>
<dbReference type="eggNOG" id="COG1414">
    <property type="taxonomic scope" value="Bacteria"/>
</dbReference>
<dbReference type="PANTHER" id="PTHR30136:SF23">
    <property type="entry name" value="DNA-BINDING TRANSCRIPTIONAL ACTIVATOR MHPR"/>
    <property type="match status" value="1"/>
</dbReference>
<dbReference type="SUPFAM" id="SSF55781">
    <property type="entry name" value="GAF domain-like"/>
    <property type="match status" value="1"/>
</dbReference>
<evidence type="ECO:0000259" key="4">
    <source>
        <dbReference type="PROSITE" id="PS51077"/>
    </source>
</evidence>
<dbReference type="SMART" id="SM00346">
    <property type="entry name" value="HTH_ICLR"/>
    <property type="match status" value="1"/>
</dbReference>
<name>A0A097EJI1_9SPHN</name>
<sequence length="256" mass="28886">MNENIRALFRGISALRIVSDTGGTTCQQIANELGLSRPTVYRILETLVASGLVSVDGDKVYHPTFAVRALENGLTDRAWALWTATPTLAELQKEVVWTCEIATFEDYAMVRRDSMHLENPFRIDVRNFDDRPRSMLTSALGRAYLAFAPDQETDLILRHIERFGDPVDPEARVGTQTRAQLATVREKGYALEQRLAYPHVTSIAAPVRFRGRVLACIDVAWISRAIKVQEGIDQFVPALMRAQTEIERNLERDARD</sequence>
<proteinExistence type="predicted"/>
<protein>
    <submittedName>
        <fullName evidence="6">Transcriptional regulator</fullName>
    </submittedName>
</protein>
<dbReference type="GO" id="GO:0003677">
    <property type="term" value="F:DNA binding"/>
    <property type="evidence" value="ECO:0007669"/>
    <property type="project" value="UniProtKB-KW"/>
</dbReference>
<dbReference type="InterPro" id="IPR029016">
    <property type="entry name" value="GAF-like_dom_sf"/>
</dbReference>
<dbReference type="InterPro" id="IPR036388">
    <property type="entry name" value="WH-like_DNA-bd_sf"/>
</dbReference>
<dbReference type="PANTHER" id="PTHR30136">
    <property type="entry name" value="HELIX-TURN-HELIX TRANSCRIPTIONAL REGULATOR, ICLR FAMILY"/>
    <property type="match status" value="1"/>
</dbReference>
<dbReference type="GO" id="GO:0045892">
    <property type="term" value="P:negative regulation of DNA-templated transcription"/>
    <property type="evidence" value="ECO:0007669"/>
    <property type="project" value="TreeGrafter"/>
</dbReference>
<evidence type="ECO:0000256" key="3">
    <source>
        <dbReference type="ARBA" id="ARBA00023163"/>
    </source>
</evidence>
<dbReference type="GO" id="GO:0003700">
    <property type="term" value="F:DNA-binding transcription factor activity"/>
    <property type="evidence" value="ECO:0007669"/>
    <property type="project" value="TreeGrafter"/>
</dbReference>
<keyword evidence="1" id="KW-0805">Transcription regulation</keyword>
<gene>
    <name evidence="6" type="ORF">MC45_16565</name>
</gene>
<dbReference type="PROSITE" id="PS51077">
    <property type="entry name" value="HTH_ICLR"/>
    <property type="match status" value="1"/>
</dbReference>
<dbReference type="Proteomes" id="UP000033200">
    <property type="component" value="Chromosome"/>
</dbReference>